<sequence>MLRVVNLERLKKLYATFSIPQLLTEYSIKDKELVPIPVDSNVIITNKEHFTPLWYYDNVEFDSRNPDEWLKKDNNGINLPVPAIVYLPTNLNEESSKKYNWMDANIIYYNSTLKMYSVIILNNNSNKVYTGIPRIQIHFKGEDPREFVKRIKYAILRREYGEDIYKL</sequence>
<comment type="caution">
    <text evidence="1">The sequence shown here is derived from an EMBL/GenBank/DDBJ whole genome shotgun (WGS) entry which is preliminary data.</text>
</comment>
<reference evidence="1 2" key="1">
    <citation type="submission" date="2023-01" db="EMBL/GenBank/DDBJ databases">
        <authorList>
            <person name="Whitehead M."/>
        </authorList>
    </citation>
    <scope>NUCLEOTIDE SEQUENCE [LARGE SCALE GENOMIC DNA]</scope>
</reference>
<accession>A0AAV0XDW9</accession>
<protein>
    <submittedName>
        <fullName evidence="1">Uncharacterized protein</fullName>
    </submittedName>
</protein>
<dbReference type="AlphaFoldDB" id="A0AAV0XDW9"/>
<evidence type="ECO:0000313" key="2">
    <source>
        <dbReference type="Proteomes" id="UP001160148"/>
    </source>
</evidence>
<keyword evidence="2" id="KW-1185">Reference proteome</keyword>
<organism evidence="1 2">
    <name type="scientific">Macrosiphum euphorbiae</name>
    <name type="common">potato aphid</name>
    <dbReference type="NCBI Taxonomy" id="13131"/>
    <lineage>
        <taxon>Eukaryota</taxon>
        <taxon>Metazoa</taxon>
        <taxon>Ecdysozoa</taxon>
        <taxon>Arthropoda</taxon>
        <taxon>Hexapoda</taxon>
        <taxon>Insecta</taxon>
        <taxon>Pterygota</taxon>
        <taxon>Neoptera</taxon>
        <taxon>Paraneoptera</taxon>
        <taxon>Hemiptera</taxon>
        <taxon>Sternorrhyncha</taxon>
        <taxon>Aphidomorpha</taxon>
        <taxon>Aphidoidea</taxon>
        <taxon>Aphididae</taxon>
        <taxon>Macrosiphini</taxon>
        <taxon>Macrosiphum</taxon>
    </lineage>
</organism>
<evidence type="ECO:0000313" key="1">
    <source>
        <dbReference type="EMBL" id="CAI6366163.1"/>
    </source>
</evidence>
<proteinExistence type="predicted"/>
<gene>
    <name evidence="1" type="ORF">MEUPH1_LOCUS20780</name>
</gene>
<dbReference type="Proteomes" id="UP001160148">
    <property type="component" value="Unassembled WGS sequence"/>
</dbReference>
<name>A0AAV0XDW9_9HEMI</name>
<dbReference type="EMBL" id="CARXXK010000004">
    <property type="protein sequence ID" value="CAI6366163.1"/>
    <property type="molecule type" value="Genomic_DNA"/>
</dbReference>